<keyword evidence="1" id="KW-0677">Repeat</keyword>
<dbReference type="SUPFAM" id="SSF50965">
    <property type="entry name" value="Galactose oxidase, central domain"/>
    <property type="match status" value="1"/>
</dbReference>
<evidence type="ECO:0000313" key="5">
    <source>
        <dbReference type="EMBL" id="EWC46736.1"/>
    </source>
</evidence>
<proteinExistence type="predicted"/>
<dbReference type="HOGENOM" id="CLU_030812_0_0_1"/>
<dbReference type="Pfam" id="PF24681">
    <property type="entry name" value="Kelch_KLHDC2_KLHL20_DRC7"/>
    <property type="match status" value="1"/>
</dbReference>
<protein>
    <recommendedName>
        <fullName evidence="7">Kelch repeat-containing protein</fullName>
    </recommendedName>
</protein>
<feature type="region of interest" description="Disordered" evidence="3">
    <location>
        <begin position="493"/>
        <end position="514"/>
    </location>
</feature>
<feature type="region of interest" description="Disordered" evidence="3">
    <location>
        <begin position="564"/>
        <end position="603"/>
    </location>
</feature>
<reference evidence="5 6" key="1">
    <citation type="submission" date="2013-05" db="EMBL/GenBank/DDBJ databases">
        <title>Drechslerella stenobrocha genome reveals carnivorous origination and mechanical trapping mechanism of predatory fungi.</title>
        <authorList>
            <person name="Liu X."/>
            <person name="Zhang W."/>
            <person name="Liu K."/>
        </authorList>
    </citation>
    <scope>NUCLEOTIDE SEQUENCE [LARGE SCALE GENOMIC DNA]</scope>
    <source>
        <strain evidence="5 6">248</strain>
    </source>
</reference>
<dbReference type="PANTHER" id="PTHR47435">
    <property type="entry name" value="KELCH REPEAT PROTEIN (AFU_ORTHOLOGUE AFUA_5G12780)"/>
    <property type="match status" value="1"/>
</dbReference>
<evidence type="ECO:0000256" key="2">
    <source>
        <dbReference type="ARBA" id="ARBA00023004"/>
    </source>
</evidence>
<evidence type="ECO:0000256" key="4">
    <source>
        <dbReference type="SAM" id="Phobius"/>
    </source>
</evidence>
<gene>
    <name evidence="5" type="ORF">DRE_03981</name>
</gene>
<feature type="compositionally biased region" description="Pro residues" evidence="3">
    <location>
        <begin position="497"/>
        <end position="507"/>
    </location>
</feature>
<sequence>MSATGRLADPVRDTCSLTGHSGIVVDDLLYIQGGRMIYDGYDGFAQNPYLRILNLTDTVSAQNVPQNIRTITDNSAPFNWNARIQNTRLPMFWLDEAGNKAYLAMGARLDIRNTSYIADSNFNPGRPGRMWTADLREGGILTNWVESDLRINGRNASLVGTQSNWFDRRSRKGYAWGGSYIDGSEFTEGVNQLITFDAVSGQWNNLTTPFTQSPSGFMQGIELDGRNILITGLGAPNGQEGVMDTMRVYDTRSNEWYSQRTNGPLPPNRFWTGCSTIVAAQDRSSYQIVWFGGANSTVTFGDVWALSIPSFTWTRLSQDITSNVAARPRYAPSCHLMKEHYMVVFGGNRVQNEYTFGFPNCDQGSRLAFFFDLNVLEWSSQVNSGPQDPYRVPQPVYEAIGGSAEGGATLTEPPGGFNQAGLATVFAAFPNQVRTDAPGTTTGPAVTSTSAAPSGSSASGGTIGGVIGGIAVLALIGVGIWFFMRRRRRQRPIDFLAPPPPPPPSGPPASEQDKGYIGYADVGNINGIRNGNANANANGNNFAELSGLQSHHVALRPELQGDSAVYNAELPGSTPDYTSGGTEVPGRGSTPLLPRQGPYEAPA</sequence>
<feature type="transmembrane region" description="Helical" evidence="4">
    <location>
        <begin position="463"/>
        <end position="483"/>
    </location>
</feature>
<dbReference type="Proteomes" id="UP000024837">
    <property type="component" value="Unassembled WGS sequence"/>
</dbReference>
<keyword evidence="4" id="KW-0472">Membrane</keyword>
<evidence type="ECO:0000256" key="3">
    <source>
        <dbReference type="SAM" id="MobiDB-lite"/>
    </source>
</evidence>
<dbReference type="Gene3D" id="2.120.10.80">
    <property type="entry name" value="Kelch-type beta propeller"/>
    <property type="match status" value="1"/>
</dbReference>
<feature type="region of interest" description="Disordered" evidence="3">
    <location>
        <begin position="434"/>
        <end position="459"/>
    </location>
</feature>
<evidence type="ECO:0000256" key="1">
    <source>
        <dbReference type="ARBA" id="ARBA00022737"/>
    </source>
</evidence>
<evidence type="ECO:0008006" key="7">
    <source>
        <dbReference type="Google" id="ProtNLM"/>
    </source>
</evidence>
<evidence type="ECO:0000313" key="6">
    <source>
        <dbReference type="Proteomes" id="UP000024837"/>
    </source>
</evidence>
<accession>W7HRQ8</accession>
<dbReference type="AlphaFoldDB" id="W7HRQ8"/>
<dbReference type="GO" id="GO:0019760">
    <property type="term" value="P:glucosinolate metabolic process"/>
    <property type="evidence" value="ECO:0007669"/>
    <property type="project" value="UniProtKB-ARBA"/>
</dbReference>
<keyword evidence="4" id="KW-1133">Transmembrane helix</keyword>
<feature type="compositionally biased region" description="Low complexity" evidence="3">
    <location>
        <begin position="439"/>
        <end position="459"/>
    </location>
</feature>
<name>W7HRQ8_9PEZI</name>
<dbReference type="InterPro" id="IPR011043">
    <property type="entry name" value="Gal_Oxase/kelch_b-propeller"/>
</dbReference>
<dbReference type="InterPro" id="IPR015915">
    <property type="entry name" value="Kelch-typ_b-propeller"/>
</dbReference>
<keyword evidence="6" id="KW-1185">Reference proteome</keyword>
<dbReference type="OrthoDB" id="10251809at2759"/>
<organism evidence="5 6">
    <name type="scientific">Drechslerella stenobrocha 248</name>
    <dbReference type="NCBI Taxonomy" id="1043628"/>
    <lineage>
        <taxon>Eukaryota</taxon>
        <taxon>Fungi</taxon>
        <taxon>Dikarya</taxon>
        <taxon>Ascomycota</taxon>
        <taxon>Pezizomycotina</taxon>
        <taxon>Orbiliomycetes</taxon>
        <taxon>Orbiliales</taxon>
        <taxon>Orbiliaceae</taxon>
        <taxon>Drechslerella</taxon>
    </lineage>
</organism>
<keyword evidence="2" id="KW-0408">Iron</keyword>
<keyword evidence="4" id="KW-0812">Transmembrane</keyword>
<dbReference type="PANTHER" id="PTHR47435:SF4">
    <property type="entry name" value="KELCH REPEAT PROTEIN (AFU_ORTHOLOGUE AFUA_5G12780)"/>
    <property type="match status" value="1"/>
</dbReference>
<dbReference type="EMBL" id="KI966415">
    <property type="protein sequence ID" value="EWC46736.1"/>
    <property type="molecule type" value="Genomic_DNA"/>
</dbReference>